<evidence type="ECO:0000259" key="13">
    <source>
        <dbReference type="Pfam" id="PF01288"/>
    </source>
</evidence>
<evidence type="ECO:0000256" key="3">
    <source>
        <dbReference type="ARBA" id="ARBA00013253"/>
    </source>
</evidence>
<keyword evidence="9" id="KW-0289">Folate biosynthesis</keyword>
<dbReference type="InterPro" id="IPR000550">
    <property type="entry name" value="Hppk"/>
</dbReference>
<dbReference type="GO" id="GO:0003848">
    <property type="term" value="F:2-amino-4-hydroxy-6-hydroxymethyldihydropteridine diphosphokinase activity"/>
    <property type="evidence" value="ECO:0007669"/>
    <property type="project" value="UniProtKB-EC"/>
</dbReference>
<dbReference type="NCBIfam" id="TIGR01498">
    <property type="entry name" value="folK"/>
    <property type="match status" value="1"/>
</dbReference>
<accession>A0A844QI36</accession>
<keyword evidence="8" id="KW-0067">ATP-binding</keyword>
<evidence type="ECO:0000256" key="8">
    <source>
        <dbReference type="ARBA" id="ARBA00022840"/>
    </source>
</evidence>
<dbReference type="GO" id="GO:0016301">
    <property type="term" value="F:kinase activity"/>
    <property type="evidence" value="ECO:0007669"/>
    <property type="project" value="UniProtKB-KW"/>
</dbReference>
<keyword evidence="6" id="KW-0547">Nucleotide-binding</keyword>
<comment type="caution">
    <text evidence="14">The sequence shown here is derived from an EMBL/GenBank/DDBJ whole genome shotgun (WGS) entry which is preliminary data.</text>
</comment>
<keyword evidence="5 14" id="KW-0808">Transferase</keyword>
<dbReference type="EMBL" id="WPHG01000002">
    <property type="protein sequence ID" value="MVA97640.1"/>
    <property type="molecule type" value="Genomic_DNA"/>
</dbReference>
<evidence type="ECO:0000256" key="4">
    <source>
        <dbReference type="ARBA" id="ARBA00016218"/>
    </source>
</evidence>
<evidence type="ECO:0000256" key="5">
    <source>
        <dbReference type="ARBA" id="ARBA00022679"/>
    </source>
</evidence>
<dbReference type="GO" id="GO:0046656">
    <property type="term" value="P:folic acid biosynthetic process"/>
    <property type="evidence" value="ECO:0007669"/>
    <property type="project" value="UniProtKB-KW"/>
</dbReference>
<evidence type="ECO:0000313" key="14">
    <source>
        <dbReference type="EMBL" id="MVA97640.1"/>
    </source>
</evidence>
<dbReference type="RefSeq" id="WP_156712576.1">
    <property type="nucleotide sequence ID" value="NZ_WPHG01000002.1"/>
</dbReference>
<comment type="similarity">
    <text evidence="2">Belongs to the HPPK family.</text>
</comment>
<dbReference type="GO" id="GO:0005524">
    <property type="term" value="F:ATP binding"/>
    <property type="evidence" value="ECO:0007669"/>
    <property type="project" value="UniProtKB-KW"/>
</dbReference>
<feature type="domain" description="7,8-dihydro-6-hydroxymethylpterin-pyrophosphokinase" evidence="13">
    <location>
        <begin position="10"/>
        <end position="138"/>
    </location>
</feature>
<dbReference type="Pfam" id="PF01288">
    <property type="entry name" value="HPPK"/>
    <property type="match status" value="1"/>
</dbReference>
<evidence type="ECO:0000256" key="1">
    <source>
        <dbReference type="ARBA" id="ARBA00005051"/>
    </source>
</evidence>
<comment type="function">
    <text evidence="10">Catalyzes the transfer of pyrophosphate from adenosine triphosphate (ATP) to 6-hydroxymethyl-7,8-dihydropterin, an enzymatic step in folate biosynthesis pathway.</text>
</comment>
<evidence type="ECO:0000256" key="9">
    <source>
        <dbReference type="ARBA" id="ARBA00022909"/>
    </source>
</evidence>
<sequence length="171" mass="18562">MSGRNEVRAFLGLGGNLSDPLAAMAAALRMVDADVSTRVVTVSSVYRTPPWGTVAQPDFLNCVAELRTTLSPRALLELCLGAERELKRVRTIPGGPRVIDVDVLCHGEARLCEGGLELPHPRMLQRAFVLIPLREIAPDLTFDGLGFDHYLDRTDAAGIIVAETGGDWWKG</sequence>
<evidence type="ECO:0000256" key="6">
    <source>
        <dbReference type="ARBA" id="ARBA00022741"/>
    </source>
</evidence>
<keyword evidence="15" id="KW-1185">Reference proteome</keyword>
<dbReference type="Proteomes" id="UP000463224">
    <property type="component" value="Unassembled WGS sequence"/>
</dbReference>
<dbReference type="PANTHER" id="PTHR43071:SF1">
    <property type="entry name" value="2-AMINO-4-HYDROXY-6-HYDROXYMETHYLDIHYDROPTERIDINE PYROPHOSPHOKINASE"/>
    <property type="match status" value="1"/>
</dbReference>
<evidence type="ECO:0000256" key="11">
    <source>
        <dbReference type="ARBA" id="ARBA00029766"/>
    </source>
</evidence>
<comment type="pathway">
    <text evidence="1">Cofactor biosynthesis; tetrahydrofolate biosynthesis; 2-amino-4-hydroxy-6-hydroxymethyl-7,8-dihydropteridine diphosphate from 7,8-dihydroneopterin triphosphate: step 4/4.</text>
</comment>
<dbReference type="GO" id="GO:0046654">
    <property type="term" value="P:tetrahydrofolate biosynthetic process"/>
    <property type="evidence" value="ECO:0007669"/>
    <property type="project" value="UniProtKB-UniPathway"/>
</dbReference>
<evidence type="ECO:0000256" key="12">
    <source>
        <dbReference type="ARBA" id="ARBA00033413"/>
    </source>
</evidence>
<evidence type="ECO:0000313" key="15">
    <source>
        <dbReference type="Proteomes" id="UP000463224"/>
    </source>
</evidence>
<dbReference type="InterPro" id="IPR035907">
    <property type="entry name" value="Hppk_sf"/>
</dbReference>
<dbReference type="SUPFAM" id="SSF55083">
    <property type="entry name" value="6-hydroxymethyl-7,8-dihydropterin pyrophosphokinase, HPPK"/>
    <property type="match status" value="1"/>
</dbReference>
<dbReference type="PANTHER" id="PTHR43071">
    <property type="entry name" value="2-AMINO-4-HYDROXY-6-HYDROXYMETHYLDIHYDROPTERIDINE PYROPHOSPHOKINASE"/>
    <property type="match status" value="1"/>
</dbReference>
<dbReference type="AlphaFoldDB" id="A0A844QI36"/>
<organism evidence="14 15">
    <name type="scientific">Nitratireductor arenosus</name>
    <dbReference type="NCBI Taxonomy" id="2682096"/>
    <lineage>
        <taxon>Bacteria</taxon>
        <taxon>Pseudomonadati</taxon>
        <taxon>Pseudomonadota</taxon>
        <taxon>Alphaproteobacteria</taxon>
        <taxon>Hyphomicrobiales</taxon>
        <taxon>Phyllobacteriaceae</taxon>
        <taxon>Nitratireductor</taxon>
    </lineage>
</organism>
<dbReference type="CDD" id="cd00483">
    <property type="entry name" value="HPPK"/>
    <property type="match status" value="1"/>
</dbReference>
<reference evidence="14 15" key="1">
    <citation type="submission" date="2019-12" db="EMBL/GenBank/DDBJ databases">
        <title>Nitratireductor arenosus sp. nov., Isolated from sea sand, Jeju island, South Korea.</title>
        <authorList>
            <person name="Kim W."/>
        </authorList>
    </citation>
    <scope>NUCLEOTIDE SEQUENCE [LARGE SCALE GENOMIC DNA]</scope>
    <source>
        <strain evidence="14 15">CAU 1489</strain>
    </source>
</reference>
<protein>
    <recommendedName>
        <fullName evidence="4">2-amino-4-hydroxy-6-hydroxymethyldihydropteridine pyrophosphokinase</fullName>
        <ecNumber evidence="3">2.7.6.3</ecNumber>
    </recommendedName>
    <alternativeName>
        <fullName evidence="11">6-hydroxymethyl-7,8-dihydropterin pyrophosphokinase</fullName>
    </alternativeName>
    <alternativeName>
        <fullName evidence="12">7,8-dihydro-6-hydroxymethylpterin-pyrophosphokinase</fullName>
    </alternativeName>
</protein>
<proteinExistence type="inferred from homology"/>
<evidence type="ECO:0000256" key="7">
    <source>
        <dbReference type="ARBA" id="ARBA00022777"/>
    </source>
</evidence>
<dbReference type="EC" id="2.7.6.3" evidence="3"/>
<keyword evidence="7 14" id="KW-0418">Kinase</keyword>
<dbReference type="Gene3D" id="3.30.70.560">
    <property type="entry name" value="7,8-Dihydro-6-hydroxymethylpterin-pyrophosphokinase HPPK"/>
    <property type="match status" value="1"/>
</dbReference>
<evidence type="ECO:0000256" key="10">
    <source>
        <dbReference type="ARBA" id="ARBA00029409"/>
    </source>
</evidence>
<dbReference type="UniPathway" id="UPA00077">
    <property type="reaction ID" value="UER00155"/>
</dbReference>
<gene>
    <name evidence="14" type="primary">folK</name>
    <name evidence="14" type="ORF">GN330_10325</name>
</gene>
<evidence type="ECO:0000256" key="2">
    <source>
        <dbReference type="ARBA" id="ARBA00005810"/>
    </source>
</evidence>
<name>A0A844QI36_9HYPH</name>